<evidence type="ECO:0000313" key="2">
    <source>
        <dbReference type="Proteomes" id="UP000051448"/>
    </source>
</evidence>
<gene>
    <name evidence="1" type="ORF">FC92_GL001042</name>
</gene>
<keyword evidence="2" id="KW-1185">Reference proteome</keyword>
<accession>A0A0R1MS54</accession>
<comment type="caution">
    <text evidence="1">The sequence shown here is derived from an EMBL/GenBank/DDBJ whole genome shotgun (WGS) entry which is preliminary data.</text>
</comment>
<name>A0A0R1MS54_9LACO</name>
<dbReference type="AlphaFoldDB" id="A0A0R1MS54"/>
<reference evidence="1 2" key="1">
    <citation type="journal article" date="2015" name="Genome Announc.">
        <title>Expanding the biotechnology potential of lactobacilli through comparative genomics of 213 strains and associated genera.</title>
        <authorList>
            <person name="Sun Z."/>
            <person name="Harris H.M."/>
            <person name="McCann A."/>
            <person name="Guo C."/>
            <person name="Argimon S."/>
            <person name="Zhang W."/>
            <person name="Yang X."/>
            <person name="Jeffery I.B."/>
            <person name="Cooney J.C."/>
            <person name="Kagawa T.F."/>
            <person name="Liu W."/>
            <person name="Song Y."/>
            <person name="Salvetti E."/>
            <person name="Wrobel A."/>
            <person name="Rasinkangas P."/>
            <person name="Parkhill J."/>
            <person name="Rea M.C."/>
            <person name="O'Sullivan O."/>
            <person name="Ritari J."/>
            <person name="Douillard F.P."/>
            <person name="Paul Ross R."/>
            <person name="Yang R."/>
            <person name="Briner A.E."/>
            <person name="Felis G.E."/>
            <person name="de Vos W.M."/>
            <person name="Barrangou R."/>
            <person name="Klaenhammer T.R."/>
            <person name="Caufield P.W."/>
            <person name="Cui Y."/>
            <person name="Zhang H."/>
            <person name="O'Toole P.W."/>
        </authorList>
    </citation>
    <scope>NUCLEOTIDE SEQUENCE [LARGE SCALE GENOMIC DNA]</scope>
    <source>
        <strain evidence="1 2">DSM 19519</strain>
    </source>
</reference>
<protein>
    <submittedName>
        <fullName evidence="1">Uncharacterized protein</fullName>
    </submittedName>
</protein>
<dbReference type="PATRIC" id="fig|1423759.3.peg.1099"/>
<evidence type="ECO:0000313" key="1">
    <source>
        <dbReference type="EMBL" id="KRL07973.1"/>
    </source>
</evidence>
<organism evidence="1 2">
    <name type="scientific">Liquorilactobacillus hordei DSM 19519</name>
    <dbReference type="NCBI Taxonomy" id="1423759"/>
    <lineage>
        <taxon>Bacteria</taxon>
        <taxon>Bacillati</taxon>
        <taxon>Bacillota</taxon>
        <taxon>Bacilli</taxon>
        <taxon>Lactobacillales</taxon>
        <taxon>Lactobacillaceae</taxon>
        <taxon>Liquorilactobacillus</taxon>
    </lineage>
</organism>
<dbReference type="STRING" id="1423759.FC92_GL001042"/>
<proteinExistence type="predicted"/>
<sequence length="122" mass="14779">MFRERNSDNFRKVKVTYTPEPNDDGTTTYYPRSWQYLSKRNELMFNEDQMEIIEWIHTYWYKYGENSMLEAIMLLINSGLYEPSRNPTFSEVPMKLEEIWDSLGEYSRLDIIHEVTTICLRN</sequence>
<dbReference type="EMBL" id="AZDX01000003">
    <property type="protein sequence ID" value="KRL07973.1"/>
    <property type="molecule type" value="Genomic_DNA"/>
</dbReference>
<dbReference type="Proteomes" id="UP000051448">
    <property type="component" value="Unassembled WGS sequence"/>
</dbReference>